<evidence type="ECO:0000313" key="1">
    <source>
        <dbReference type="EMBL" id="TWX53920.1"/>
    </source>
</evidence>
<dbReference type="OrthoDB" id="5705783at2"/>
<dbReference type="EMBL" id="VOLQ01000057">
    <property type="protein sequence ID" value="TWX63043.1"/>
    <property type="molecule type" value="Genomic_DNA"/>
</dbReference>
<dbReference type="EMBL" id="VOLR01000042">
    <property type="protein sequence ID" value="TWX53920.1"/>
    <property type="molecule type" value="Genomic_DNA"/>
</dbReference>
<dbReference type="Proteomes" id="UP000321525">
    <property type="component" value="Unassembled WGS sequence"/>
</dbReference>
<dbReference type="Proteomes" id="UP000321917">
    <property type="component" value="Unassembled WGS sequence"/>
</dbReference>
<organism evidence="2 4">
    <name type="scientific">Colwellia hornerae</name>
    <dbReference type="NCBI Taxonomy" id="89402"/>
    <lineage>
        <taxon>Bacteria</taxon>
        <taxon>Pseudomonadati</taxon>
        <taxon>Pseudomonadota</taxon>
        <taxon>Gammaproteobacteria</taxon>
        <taxon>Alteromonadales</taxon>
        <taxon>Colwelliaceae</taxon>
        <taxon>Colwellia</taxon>
    </lineage>
</organism>
<comment type="caution">
    <text evidence="2">The sequence shown here is derived from an EMBL/GenBank/DDBJ whole genome shotgun (WGS) entry which is preliminary data.</text>
</comment>
<sequence length="151" mass="17124">MEIYDPRYYGELTTSTFSSEGGFVGINIEPSGTSKHAYPIKIAWYGNIREGSLLIKPVDIWLSEGFWCNYSEKHGHGITKKLLENEGLDVESSALKLNKILANKIVVCDVVEYEGIWLTQLYEKADITPSFRMIGHLALNDYKKRIGNTLF</sequence>
<dbReference type="RefSeq" id="WP_146801155.1">
    <property type="nucleotide sequence ID" value="NZ_VOLP01000041.1"/>
</dbReference>
<protein>
    <submittedName>
        <fullName evidence="2">Uncharacterized protein</fullName>
    </submittedName>
</protein>
<evidence type="ECO:0000313" key="4">
    <source>
        <dbReference type="Proteomes" id="UP000321917"/>
    </source>
</evidence>
<evidence type="ECO:0000313" key="2">
    <source>
        <dbReference type="EMBL" id="TWX63043.1"/>
    </source>
</evidence>
<reference evidence="2 4" key="1">
    <citation type="submission" date="2019-07" db="EMBL/GenBank/DDBJ databases">
        <title>Genomes of sea-ice associated Colwellia species.</title>
        <authorList>
            <person name="Bowman J.P."/>
        </authorList>
    </citation>
    <scope>NUCLEOTIDE SEQUENCE [LARGE SCALE GENOMIC DNA]</scope>
    <source>
        <strain evidence="1 3">ACAM 607</strain>
        <strain evidence="2 4">IC036</strain>
    </source>
</reference>
<dbReference type="AlphaFoldDB" id="A0A5C6Q2I2"/>
<name>A0A5C6Q2I2_9GAMM</name>
<keyword evidence="3" id="KW-1185">Reference proteome</keyword>
<proteinExistence type="predicted"/>
<gene>
    <name evidence="1" type="ORF">ESZ26_18275</name>
    <name evidence="2" type="ORF">ESZ27_18135</name>
</gene>
<evidence type="ECO:0000313" key="3">
    <source>
        <dbReference type="Proteomes" id="UP000321525"/>
    </source>
</evidence>
<accession>A0A5C6Q2I2</accession>